<dbReference type="Gene3D" id="3.40.190.10">
    <property type="entry name" value="Periplasmic binding protein-like II"/>
    <property type="match status" value="2"/>
</dbReference>
<keyword evidence="2" id="KW-1185">Reference proteome</keyword>
<dbReference type="EMBL" id="JALPRX010000070">
    <property type="protein sequence ID" value="MCK8785890.1"/>
    <property type="molecule type" value="Genomic_DNA"/>
</dbReference>
<dbReference type="AlphaFoldDB" id="A0A9X1YA44"/>
<gene>
    <name evidence="1" type="ORF">M0638_16040</name>
</gene>
<evidence type="ECO:0000313" key="1">
    <source>
        <dbReference type="EMBL" id="MCK8785890.1"/>
    </source>
</evidence>
<sequence>MKLAIPDLISPSYFPAIAAVELGCLAREGLDVSLEMVAPVERSYAMLRGGELDIVGGSAHSALAAFPDWRGVRLLCAQSRGMYWFLVMRAALGIARGDLAALRGRRIGAAPFVGLALRHLLRGLGLDPEANDIGIVPIPGTERTNFGVAAARALEAGTIDGFWANGMGTEIALRRGIGTLVLDARRDAVAAPWFLSTMPVMAVTDEFARARPEAAAAIVRATTAAQALLREDPARATAIGRKLFPAEEAEMIAELVRRDAPFYTPGLPEGLAAGLDGLGFDLGLQTPGSTAAVALGG</sequence>
<dbReference type="PANTHER" id="PTHR30024">
    <property type="entry name" value="ALIPHATIC SULFONATES-BINDING PROTEIN-RELATED"/>
    <property type="match status" value="1"/>
</dbReference>
<accession>A0A9X1YA44</accession>
<protein>
    <submittedName>
        <fullName evidence="1">ABC transporter substrate-binding protein</fullName>
    </submittedName>
</protein>
<dbReference type="Proteomes" id="UP001139516">
    <property type="component" value="Unassembled WGS sequence"/>
</dbReference>
<name>A0A9X1YA44_9PROT</name>
<dbReference type="RefSeq" id="WP_248668009.1">
    <property type="nucleotide sequence ID" value="NZ_JALPRX010000070.1"/>
</dbReference>
<comment type="caution">
    <text evidence="1">The sequence shown here is derived from an EMBL/GenBank/DDBJ whole genome shotgun (WGS) entry which is preliminary data.</text>
</comment>
<dbReference type="Pfam" id="PF13379">
    <property type="entry name" value="NMT1_2"/>
    <property type="match status" value="1"/>
</dbReference>
<organism evidence="1 2">
    <name type="scientific">Roseomonas acroporae</name>
    <dbReference type="NCBI Taxonomy" id="2937791"/>
    <lineage>
        <taxon>Bacteria</taxon>
        <taxon>Pseudomonadati</taxon>
        <taxon>Pseudomonadota</taxon>
        <taxon>Alphaproteobacteria</taxon>
        <taxon>Acetobacterales</taxon>
        <taxon>Roseomonadaceae</taxon>
        <taxon>Roseomonas</taxon>
    </lineage>
</organism>
<evidence type="ECO:0000313" key="2">
    <source>
        <dbReference type="Proteomes" id="UP001139516"/>
    </source>
</evidence>
<dbReference type="SUPFAM" id="SSF53850">
    <property type="entry name" value="Periplasmic binding protein-like II"/>
    <property type="match status" value="1"/>
</dbReference>
<reference evidence="1" key="1">
    <citation type="submission" date="2022-04" db="EMBL/GenBank/DDBJ databases">
        <title>Roseomonas acroporae sp. nov., isolated from coral Acropora digitifera.</title>
        <authorList>
            <person name="Sun H."/>
        </authorList>
    </citation>
    <scope>NUCLEOTIDE SEQUENCE</scope>
    <source>
        <strain evidence="1">NAR14</strain>
    </source>
</reference>
<proteinExistence type="predicted"/>